<reference evidence="1" key="1">
    <citation type="journal article" date="2014" name="Front. Microbiol.">
        <title>High frequency of phylogenetically diverse reductive dehalogenase-homologous genes in deep subseafloor sedimentary metagenomes.</title>
        <authorList>
            <person name="Kawai M."/>
            <person name="Futagami T."/>
            <person name="Toyoda A."/>
            <person name="Takaki Y."/>
            <person name="Nishi S."/>
            <person name="Hori S."/>
            <person name="Arai W."/>
            <person name="Tsubouchi T."/>
            <person name="Morono Y."/>
            <person name="Uchiyama I."/>
            <person name="Ito T."/>
            <person name="Fujiyama A."/>
            <person name="Inagaki F."/>
            <person name="Takami H."/>
        </authorList>
    </citation>
    <scope>NUCLEOTIDE SEQUENCE</scope>
    <source>
        <strain evidence="1">Expedition CK06-06</strain>
    </source>
</reference>
<name>X1FL13_9ZZZZ</name>
<evidence type="ECO:0000313" key="1">
    <source>
        <dbReference type="EMBL" id="GAH21448.1"/>
    </source>
</evidence>
<dbReference type="InterPro" id="IPR036397">
    <property type="entry name" value="RNaseH_sf"/>
</dbReference>
<dbReference type="EMBL" id="BART01039559">
    <property type="protein sequence ID" value="GAH21448.1"/>
    <property type="molecule type" value="Genomic_DNA"/>
</dbReference>
<gene>
    <name evidence="1" type="ORF">S01H4_64949</name>
</gene>
<dbReference type="InterPro" id="IPR012337">
    <property type="entry name" value="RNaseH-like_sf"/>
</dbReference>
<evidence type="ECO:0008006" key="2">
    <source>
        <dbReference type="Google" id="ProtNLM"/>
    </source>
</evidence>
<protein>
    <recommendedName>
        <fullName evidence="2">Exonuclease domain-containing protein</fullName>
    </recommendedName>
</protein>
<dbReference type="SUPFAM" id="SSF53098">
    <property type="entry name" value="Ribonuclease H-like"/>
    <property type="match status" value="1"/>
</dbReference>
<proteinExistence type="predicted"/>
<accession>X1FL13</accession>
<organism evidence="1">
    <name type="scientific">marine sediment metagenome</name>
    <dbReference type="NCBI Taxonomy" id="412755"/>
    <lineage>
        <taxon>unclassified sequences</taxon>
        <taxon>metagenomes</taxon>
        <taxon>ecological metagenomes</taxon>
    </lineage>
</organism>
<sequence length="115" mass="13119">MVSNQLCSKIDTKGGGLYEETIKKRSLPRGKVFKDDNFLYFNEISTPLNFQRKFLNIISALQDWDILYFFSPKKIAVIDIETTGLVPRSSLILEIGIIELDIETGETKVLFDSLI</sequence>
<comment type="caution">
    <text evidence="1">The sequence shown here is derived from an EMBL/GenBank/DDBJ whole genome shotgun (WGS) entry which is preliminary data.</text>
</comment>
<feature type="non-terminal residue" evidence="1">
    <location>
        <position position="115"/>
    </location>
</feature>
<dbReference type="AlphaFoldDB" id="X1FL13"/>
<dbReference type="Gene3D" id="3.30.420.10">
    <property type="entry name" value="Ribonuclease H-like superfamily/Ribonuclease H"/>
    <property type="match status" value="1"/>
</dbReference>
<dbReference type="GO" id="GO:0003676">
    <property type="term" value="F:nucleic acid binding"/>
    <property type="evidence" value="ECO:0007669"/>
    <property type="project" value="InterPro"/>
</dbReference>